<dbReference type="AlphaFoldDB" id="A0A363P082"/>
<keyword evidence="14" id="KW-1185">Reference proteome</keyword>
<dbReference type="InterPro" id="IPR037066">
    <property type="entry name" value="Plug_dom_sf"/>
</dbReference>
<dbReference type="OrthoDB" id="8727862at2"/>
<evidence type="ECO:0000313" key="13">
    <source>
        <dbReference type="EMBL" id="PUV26407.1"/>
    </source>
</evidence>
<evidence type="ECO:0000256" key="2">
    <source>
        <dbReference type="ARBA" id="ARBA00022448"/>
    </source>
</evidence>
<keyword evidence="10" id="KW-0732">Signal</keyword>
<dbReference type="Pfam" id="PF00593">
    <property type="entry name" value="TonB_dep_Rec_b-barrel"/>
    <property type="match status" value="1"/>
</dbReference>
<dbReference type="Pfam" id="PF07715">
    <property type="entry name" value="Plug"/>
    <property type="match status" value="1"/>
</dbReference>
<evidence type="ECO:0000256" key="8">
    <source>
        <dbReference type="PROSITE-ProRule" id="PRU01360"/>
    </source>
</evidence>
<dbReference type="NCBIfam" id="TIGR01782">
    <property type="entry name" value="TonB-Xanth-Caul"/>
    <property type="match status" value="1"/>
</dbReference>
<evidence type="ECO:0000256" key="10">
    <source>
        <dbReference type="SAM" id="SignalP"/>
    </source>
</evidence>
<evidence type="ECO:0000259" key="11">
    <source>
        <dbReference type="Pfam" id="PF00593"/>
    </source>
</evidence>
<sequence length="934" mass="103369">MKRTLFFLIWLMPIFLQAQQITGAVTSTTDEVLPGATVQVGKVATQTNLEGKFTLILKEKGRIQLSIFYTGYQGFTLDTVVSTEGIHLGNIKLQPSNNSLGEVIVVGSSAGSQLKALNIKKSANAIMEVLAADAIGKLPDRNAAEAVQRIQGVSIERDQGEGRYVSVRGTPIQWSASLLNGNRLPSASLDYADRRIQMDIFPSEMIQYVQLSKAITPDMEGDAIGGSINFITKTAPLKRTLNISAAGGYNGQSQRASYNGSLLFGDRVAKGKLGYILSAVIWDRTAAQDRYNLNYDFGNSNASQAFSITDLQLRDYIAHRRTIGFNGGLEYAFNEMHKIIFKGLYSEYLDAQRVRENYFYFNTKTATITTRAADYHTNLYSGELSGQSNFSEKIGLDWSFSMDKSAFKFKDPDYYPMATFSQKVSYDGMAADGKKYLAMDSPDGEGDYIDKILPQLSSTTPISAEAMKLTQVVNIRSKNQESNKRAGINLKYTPSSSLTIKVGGKFIHKDKNVENPYSVYVAGVSGPAPALAGLGTEPYPYRGGFLTEIGSPYSNVLIDQMSMESVRQLASPAGIADNKLYPFRVDSAENASGAANYYSGRENVYAIYGSAEYKLTDQLTVIAGIRNEYNKVTFSGSKVSTLGDKSTQVEAINQDNSYNAFLPMLHLKINATENDLIRLAFTRSFARPDFGNLNPGTTQDDINRIITRGNPNLKPTFASNFDLMAEHYFGGIGMVSVGAFYKKLSNLIYSNQSTQNINGVMFNVNEPDNLQNAWLAGFEAGISKRFVDLPGIWKGFGIDANYTFTDSKAKVPRFDKGKRIEDESVIPKQAKHIFNLSLIFENSKFMARIAGNYKGKYLDAIRQIAGPEHYRWYSSNFSVDFSSSYSINSKFRIFAELNNITGAPVRYYHGVYDRAEQAEWYSVRGQVGISAKLF</sequence>
<comment type="subcellular location">
    <subcellularLocation>
        <location evidence="1 8">Cell outer membrane</location>
        <topology evidence="1 8">Multi-pass membrane protein</topology>
    </subcellularLocation>
</comment>
<feature type="signal peptide" evidence="10">
    <location>
        <begin position="1"/>
        <end position="18"/>
    </location>
</feature>
<evidence type="ECO:0000256" key="7">
    <source>
        <dbReference type="ARBA" id="ARBA00023237"/>
    </source>
</evidence>
<dbReference type="PANTHER" id="PTHR40980">
    <property type="entry name" value="PLUG DOMAIN-CONTAINING PROTEIN"/>
    <property type="match status" value="1"/>
</dbReference>
<evidence type="ECO:0000256" key="1">
    <source>
        <dbReference type="ARBA" id="ARBA00004571"/>
    </source>
</evidence>
<dbReference type="Pfam" id="PF13715">
    <property type="entry name" value="CarbopepD_reg_2"/>
    <property type="match status" value="1"/>
</dbReference>
<keyword evidence="7 8" id="KW-0998">Cell outer membrane</keyword>
<evidence type="ECO:0000256" key="9">
    <source>
        <dbReference type="RuleBase" id="RU003357"/>
    </source>
</evidence>
<reference evidence="13 14" key="1">
    <citation type="submission" date="2018-04" db="EMBL/GenBank/DDBJ databases">
        <title>Sphingobacterium sp. M46 Genome.</title>
        <authorList>
            <person name="Cheng J."/>
            <person name="Li Y."/>
        </authorList>
    </citation>
    <scope>NUCLEOTIDE SEQUENCE [LARGE SCALE GENOMIC DNA]</scope>
    <source>
        <strain evidence="13 14">M46</strain>
    </source>
</reference>
<keyword evidence="5 9" id="KW-0798">TonB box</keyword>
<dbReference type="Gene3D" id="2.40.170.20">
    <property type="entry name" value="TonB-dependent receptor, beta-barrel domain"/>
    <property type="match status" value="1"/>
</dbReference>
<evidence type="ECO:0000256" key="5">
    <source>
        <dbReference type="ARBA" id="ARBA00023077"/>
    </source>
</evidence>
<keyword evidence="4 8" id="KW-0812">Transmembrane</keyword>
<evidence type="ECO:0000259" key="12">
    <source>
        <dbReference type="Pfam" id="PF07715"/>
    </source>
</evidence>
<evidence type="ECO:0000313" key="14">
    <source>
        <dbReference type="Proteomes" id="UP000250831"/>
    </source>
</evidence>
<evidence type="ECO:0000256" key="3">
    <source>
        <dbReference type="ARBA" id="ARBA00022452"/>
    </source>
</evidence>
<keyword evidence="6 8" id="KW-0472">Membrane</keyword>
<name>A0A363P082_9SPHI</name>
<dbReference type="Proteomes" id="UP000250831">
    <property type="component" value="Unassembled WGS sequence"/>
</dbReference>
<protein>
    <submittedName>
        <fullName evidence="13">TonB-dependent receptor</fullName>
    </submittedName>
</protein>
<dbReference type="PROSITE" id="PS52016">
    <property type="entry name" value="TONB_DEPENDENT_REC_3"/>
    <property type="match status" value="1"/>
</dbReference>
<dbReference type="InterPro" id="IPR000531">
    <property type="entry name" value="Beta-barrel_TonB"/>
</dbReference>
<evidence type="ECO:0000256" key="4">
    <source>
        <dbReference type="ARBA" id="ARBA00022692"/>
    </source>
</evidence>
<dbReference type="PANTHER" id="PTHR40980:SF4">
    <property type="entry name" value="TONB-DEPENDENT RECEPTOR-LIKE BETA-BARREL DOMAIN-CONTAINING PROTEIN"/>
    <property type="match status" value="1"/>
</dbReference>
<keyword evidence="3 8" id="KW-1134">Transmembrane beta strand</keyword>
<dbReference type="SUPFAM" id="SSF49464">
    <property type="entry name" value="Carboxypeptidase regulatory domain-like"/>
    <property type="match status" value="1"/>
</dbReference>
<dbReference type="SUPFAM" id="SSF56935">
    <property type="entry name" value="Porins"/>
    <property type="match status" value="1"/>
</dbReference>
<accession>A0A363P082</accession>
<dbReference type="InterPro" id="IPR008969">
    <property type="entry name" value="CarboxyPept-like_regulatory"/>
</dbReference>
<feature type="domain" description="TonB-dependent receptor-like beta-barrel" evidence="11">
    <location>
        <begin position="481"/>
        <end position="900"/>
    </location>
</feature>
<dbReference type="InterPro" id="IPR036942">
    <property type="entry name" value="Beta-barrel_TonB_sf"/>
</dbReference>
<dbReference type="InterPro" id="IPR010104">
    <property type="entry name" value="TonB_rcpt_bac"/>
</dbReference>
<dbReference type="InterPro" id="IPR012910">
    <property type="entry name" value="Plug_dom"/>
</dbReference>
<dbReference type="Gene3D" id="2.60.40.1120">
    <property type="entry name" value="Carboxypeptidase-like, regulatory domain"/>
    <property type="match status" value="1"/>
</dbReference>
<dbReference type="RefSeq" id="WP_108632699.1">
    <property type="nucleotide sequence ID" value="NZ_QCXX01000001.1"/>
</dbReference>
<dbReference type="EMBL" id="QCXX01000001">
    <property type="protein sequence ID" value="PUV26407.1"/>
    <property type="molecule type" value="Genomic_DNA"/>
</dbReference>
<evidence type="ECO:0000256" key="6">
    <source>
        <dbReference type="ARBA" id="ARBA00023136"/>
    </source>
</evidence>
<organism evidence="13 14">
    <name type="scientific">Sphingobacterium athyrii</name>
    <dbReference type="NCBI Taxonomy" id="2152717"/>
    <lineage>
        <taxon>Bacteria</taxon>
        <taxon>Pseudomonadati</taxon>
        <taxon>Bacteroidota</taxon>
        <taxon>Sphingobacteriia</taxon>
        <taxon>Sphingobacteriales</taxon>
        <taxon>Sphingobacteriaceae</taxon>
        <taxon>Sphingobacterium</taxon>
    </lineage>
</organism>
<dbReference type="GO" id="GO:0009279">
    <property type="term" value="C:cell outer membrane"/>
    <property type="evidence" value="ECO:0007669"/>
    <property type="project" value="UniProtKB-SubCell"/>
</dbReference>
<keyword evidence="2 8" id="KW-0813">Transport</keyword>
<feature type="domain" description="TonB-dependent receptor plug" evidence="12">
    <location>
        <begin position="121"/>
        <end position="226"/>
    </location>
</feature>
<comment type="similarity">
    <text evidence="8 9">Belongs to the TonB-dependent receptor family.</text>
</comment>
<dbReference type="InterPro" id="IPR039426">
    <property type="entry name" value="TonB-dep_rcpt-like"/>
</dbReference>
<feature type="chain" id="PRO_5016712049" evidence="10">
    <location>
        <begin position="19"/>
        <end position="934"/>
    </location>
</feature>
<keyword evidence="13" id="KW-0675">Receptor</keyword>
<gene>
    <name evidence="13" type="ORF">DCO56_05535</name>
</gene>
<proteinExistence type="inferred from homology"/>
<comment type="caution">
    <text evidence="13">The sequence shown here is derived from an EMBL/GenBank/DDBJ whole genome shotgun (WGS) entry which is preliminary data.</text>
</comment>
<dbReference type="Gene3D" id="2.170.130.10">
    <property type="entry name" value="TonB-dependent receptor, plug domain"/>
    <property type="match status" value="1"/>
</dbReference>